<dbReference type="SUPFAM" id="SSF103473">
    <property type="entry name" value="MFS general substrate transporter"/>
    <property type="match status" value="1"/>
</dbReference>
<reference evidence="3" key="1">
    <citation type="journal article" date="2014" name="Front. Microbiol.">
        <title>High frequency of phylogenetically diverse reductive dehalogenase-homologous genes in deep subseafloor sedimentary metagenomes.</title>
        <authorList>
            <person name="Kawai M."/>
            <person name="Futagami T."/>
            <person name="Toyoda A."/>
            <person name="Takaki Y."/>
            <person name="Nishi S."/>
            <person name="Hori S."/>
            <person name="Arai W."/>
            <person name="Tsubouchi T."/>
            <person name="Morono Y."/>
            <person name="Uchiyama I."/>
            <person name="Ito T."/>
            <person name="Fujiyama A."/>
            <person name="Inagaki F."/>
            <person name="Takami H."/>
        </authorList>
    </citation>
    <scope>NUCLEOTIDE SEQUENCE</scope>
    <source>
        <strain evidence="3">Expedition CK06-06</strain>
    </source>
</reference>
<feature type="transmembrane region" description="Helical" evidence="1">
    <location>
        <begin position="223"/>
        <end position="247"/>
    </location>
</feature>
<dbReference type="AlphaFoldDB" id="X0VB10"/>
<feature type="transmembrane region" description="Helical" evidence="1">
    <location>
        <begin position="9"/>
        <end position="30"/>
    </location>
</feature>
<feature type="transmembrane region" description="Helical" evidence="1">
    <location>
        <begin position="98"/>
        <end position="122"/>
    </location>
</feature>
<evidence type="ECO:0000259" key="2">
    <source>
        <dbReference type="PROSITE" id="PS50850"/>
    </source>
</evidence>
<feature type="transmembrane region" description="Helical" evidence="1">
    <location>
        <begin position="193"/>
        <end position="211"/>
    </location>
</feature>
<dbReference type="Gene3D" id="1.20.1250.20">
    <property type="entry name" value="MFS general substrate transporter like domains"/>
    <property type="match status" value="1"/>
</dbReference>
<proteinExistence type="predicted"/>
<dbReference type="InterPro" id="IPR011701">
    <property type="entry name" value="MFS"/>
</dbReference>
<sequence length="279" mass="30858">ENSGEEERTYLFSLSFGFETTAAFVGNWLGGRLPAWLGTVGGVDAISAEAYGWSVAFVGIISLIRILPLTLLKRQHTAQQAGETTLSPFQYARQHPALLVKLTSPMLITSLGAGLLMPFVNIFFRSTHGRSDPAIGTLFAWGSLAMGIGFLLAPPLADRWGKIKVVVVSQALSIPFLILLGFAPWFWLSATAYLVRLALMNMSSPVYQTFVMEQVDREARATVASLVSMSWSFGWAFSPTVSGWLQIRYGFDPVFVGTISTYIIAIILYWRFFWQKPNP</sequence>
<evidence type="ECO:0000313" key="3">
    <source>
        <dbReference type="EMBL" id="GAF97805.1"/>
    </source>
</evidence>
<dbReference type="InterPro" id="IPR020846">
    <property type="entry name" value="MFS_dom"/>
</dbReference>
<dbReference type="PROSITE" id="PS50850">
    <property type="entry name" value="MFS"/>
    <property type="match status" value="1"/>
</dbReference>
<keyword evidence="1" id="KW-0472">Membrane</keyword>
<organism evidence="3">
    <name type="scientific">marine sediment metagenome</name>
    <dbReference type="NCBI Taxonomy" id="412755"/>
    <lineage>
        <taxon>unclassified sequences</taxon>
        <taxon>metagenomes</taxon>
        <taxon>ecological metagenomes</taxon>
    </lineage>
</organism>
<dbReference type="GO" id="GO:0022857">
    <property type="term" value="F:transmembrane transporter activity"/>
    <property type="evidence" value="ECO:0007669"/>
    <property type="project" value="InterPro"/>
</dbReference>
<dbReference type="PANTHER" id="PTHR23520">
    <property type="entry name" value="TRANSPORTER, PUTATIVE (AFU_ORTHOLOGUE AFUA_3G04000)-RELATED"/>
    <property type="match status" value="1"/>
</dbReference>
<dbReference type="Pfam" id="PF07690">
    <property type="entry name" value="MFS_1"/>
    <property type="match status" value="1"/>
</dbReference>
<evidence type="ECO:0000256" key="1">
    <source>
        <dbReference type="SAM" id="Phobius"/>
    </source>
</evidence>
<accession>X0VB10</accession>
<gene>
    <name evidence="3" type="ORF">S01H1_26565</name>
</gene>
<dbReference type="PANTHER" id="PTHR23520:SF5">
    <property type="entry name" value="TRANSPORTER, PUTATIVE (AFU_ORTHOLOGUE AFUA_3G04000)-RELATED"/>
    <property type="match status" value="1"/>
</dbReference>
<protein>
    <recommendedName>
        <fullName evidence="2">Major facilitator superfamily (MFS) profile domain-containing protein</fullName>
    </recommendedName>
</protein>
<feature type="transmembrane region" description="Helical" evidence="1">
    <location>
        <begin position="165"/>
        <end position="187"/>
    </location>
</feature>
<feature type="transmembrane region" description="Helical" evidence="1">
    <location>
        <begin position="134"/>
        <end position="153"/>
    </location>
</feature>
<feature type="non-terminal residue" evidence="3">
    <location>
        <position position="1"/>
    </location>
</feature>
<dbReference type="InterPro" id="IPR036259">
    <property type="entry name" value="MFS_trans_sf"/>
</dbReference>
<keyword evidence="1" id="KW-1133">Transmembrane helix</keyword>
<feature type="transmembrane region" description="Helical" evidence="1">
    <location>
        <begin position="50"/>
        <end position="72"/>
    </location>
</feature>
<keyword evidence="1" id="KW-0812">Transmembrane</keyword>
<feature type="domain" description="Major facilitator superfamily (MFS) profile" evidence="2">
    <location>
        <begin position="98"/>
        <end position="279"/>
    </location>
</feature>
<name>X0VB10_9ZZZZ</name>
<dbReference type="EMBL" id="BARS01016106">
    <property type="protein sequence ID" value="GAF97805.1"/>
    <property type="molecule type" value="Genomic_DNA"/>
</dbReference>
<comment type="caution">
    <text evidence="3">The sequence shown here is derived from an EMBL/GenBank/DDBJ whole genome shotgun (WGS) entry which is preliminary data.</text>
</comment>
<feature type="transmembrane region" description="Helical" evidence="1">
    <location>
        <begin position="253"/>
        <end position="274"/>
    </location>
</feature>